<evidence type="ECO:0000313" key="1">
    <source>
        <dbReference type="EMBL" id="KAG6529576.1"/>
    </source>
</evidence>
<gene>
    <name evidence="1" type="ORF">ZIOFF_011785</name>
</gene>
<dbReference type="AlphaFoldDB" id="A0A8J5LL14"/>
<protein>
    <submittedName>
        <fullName evidence="1">Uncharacterized protein</fullName>
    </submittedName>
</protein>
<organism evidence="1 2">
    <name type="scientific">Zingiber officinale</name>
    <name type="common">Ginger</name>
    <name type="synonym">Amomum zingiber</name>
    <dbReference type="NCBI Taxonomy" id="94328"/>
    <lineage>
        <taxon>Eukaryota</taxon>
        <taxon>Viridiplantae</taxon>
        <taxon>Streptophyta</taxon>
        <taxon>Embryophyta</taxon>
        <taxon>Tracheophyta</taxon>
        <taxon>Spermatophyta</taxon>
        <taxon>Magnoliopsida</taxon>
        <taxon>Liliopsida</taxon>
        <taxon>Zingiberales</taxon>
        <taxon>Zingiberaceae</taxon>
        <taxon>Zingiber</taxon>
    </lineage>
</organism>
<proteinExistence type="predicted"/>
<evidence type="ECO:0000313" key="2">
    <source>
        <dbReference type="Proteomes" id="UP000734854"/>
    </source>
</evidence>
<sequence length="106" mass="12164">MSGESRDKSGSKAEEMNWEARSGHSGWKRFVVVWGNLPALTCEKFQAHCCFREELLFGTFSLNLYRKSIYGGFQRGRISRPSTNENKIYFLFLALTYRGNGESIIP</sequence>
<accession>A0A8J5LL14</accession>
<reference evidence="1 2" key="1">
    <citation type="submission" date="2020-08" db="EMBL/GenBank/DDBJ databases">
        <title>Plant Genome Project.</title>
        <authorList>
            <person name="Zhang R.-G."/>
        </authorList>
    </citation>
    <scope>NUCLEOTIDE SEQUENCE [LARGE SCALE GENOMIC DNA]</scope>
    <source>
        <tissue evidence="1">Rhizome</tissue>
    </source>
</reference>
<dbReference type="EMBL" id="JACMSC010000003">
    <property type="protein sequence ID" value="KAG6529576.1"/>
    <property type="molecule type" value="Genomic_DNA"/>
</dbReference>
<keyword evidence="2" id="KW-1185">Reference proteome</keyword>
<comment type="caution">
    <text evidence="1">The sequence shown here is derived from an EMBL/GenBank/DDBJ whole genome shotgun (WGS) entry which is preliminary data.</text>
</comment>
<dbReference type="Proteomes" id="UP000734854">
    <property type="component" value="Unassembled WGS sequence"/>
</dbReference>
<name>A0A8J5LL14_ZINOF</name>